<feature type="domain" description="FecR protein" evidence="2">
    <location>
        <begin position="56"/>
        <end position="141"/>
    </location>
</feature>
<organism evidence="3 4">
    <name type="scientific">Trichloromonas acetexigens</name>
    <dbReference type="NCBI Taxonomy" id="38815"/>
    <lineage>
        <taxon>Bacteria</taxon>
        <taxon>Pseudomonadati</taxon>
        <taxon>Thermodesulfobacteriota</taxon>
        <taxon>Desulfuromonadia</taxon>
        <taxon>Desulfuromonadales</taxon>
        <taxon>Trichloromonadaceae</taxon>
        <taxon>Trichloromonas</taxon>
    </lineage>
</organism>
<dbReference type="Pfam" id="PF04773">
    <property type="entry name" value="FecR"/>
    <property type="match status" value="1"/>
</dbReference>
<evidence type="ECO:0000313" key="3">
    <source>
        <dbReference type="EMBL" id="TRO78712.1"/>
    </source>
</evidence>
<protein>
    <recommendedName>
        <fullName evidence="2">FecR protein domain-containing protein</fullName>
    </recommendedName>
</protein>
<sequence length="146" mass="15612">MKELCILLVLLVFCPTFVQAQDERIGSIKNVEGEVFVLRGGETIAAEAGTVLYRADQLKTGETGRVGVVFRDDTRLSLGGNSDLAVEQFEFAPGEGRFGLVLRLARGMAAFVSGQISKLAPDAVRLETPVGTVGVRGTHFVMDIVG</sequence>
<dbReference type="PANTHER" id="PTHR38731">
    <property type="entry name" value="LIPL45-RELATED LIPOPROTEIN-RELATED"/>
    <property type="match status" value="1"/>
</dbReference>
<dbReference type="PANTHER" id="PTHR38731:SF3">
    <property type="entry name" value="BLL6125 PROTEIN"/>
    <property type="match status" value="1"/>
</dbReference>
<gene>
    <name evidence="3" type="ORF">FL622_15580</name>
</gene>
<dbReference type="RefSeq" id="WP_092054714.1">
    <property type="nucleotide sequence ID" value="NZ_FOJJ01000007.1"/>
</dbReference>
<evidence type="ECO:0000313" key="4">
    <source>
        <dbReference type="Proteomes" id="UP000317155"/>
    </source>
</evidence>
<dbReference type="Proteomes" id="UP000317155">
    <property type="component" value="Unassembled WGS sequence"/>
</dbReference>
<accession>A0A550J6E0</accession>
<proteinExistence type="predicted"/>
<name>A0A550J6E0_9BACT</name>
<dbReference type="InterPro" id="IPR006860">
    <property type="entry name" value="FecR"/>
</dbReference>
<dbReference type="AlphaFoldDB" id="A0A550J6E0"/>
<keyword evidence="4" id="KW-1185">Reference proteome</keyword>
<feature type="signal peptide" evidence="1">
    <location>
        <begin position="1"/>
        <end position="20"/>
    </location>
</feature>
<evidence type="ECO:0000259" key="2">
    <source>
        <dbReference type="Pfam" id="PF04773"/>
    </source>
</evidence>
<reference evidence="3 4" key="1">
    <citation type="submission" date="2019-07" db="EMBL/GenBank/DDBJ databases">
        <title>Insights of Desulfuromonas acetexigens electromicrobiology.</title>
        <authorList>
            <person name="Katuri K."/>
            <person name="Sapireddy V."/>
            <person name="Shaw D.R."/>
            <person name="Saikaly P."/>
        </authorList>
    </citation>
    <scope>NUCLEOTIDE SEQUENCE [LARGE SCALE GENOMIC DNA]</scope>
    <source>
        <strain evidence="3 4">2873</strain>
    </source>
</reference>
<evidence type="ECO:0000256" key="1">
    <source>
        <dbReference type="SAM" id="SignalP"/>
    </source>
</evidence>
<dbReference type="OrthoDB" id="5415289at2"/>
<dbReference type="EMBL" id="VJVV01000015">
    <property type="protein sequence ID" value="TRO78712.1"/>
    <property type="molecule type" value="Genomic_DNA"/>
</dbReference>
<keyword evidence="1" id="KW-0732">Signal</keyword>
<feature type="chain" id="PRO_5022134214" description="FecR protein domain-containing protein" evidence="1">
    <location>
        <begin position="21"/>
        <end position="146"/>
    </location>
</feature>
<comment type="caution">
    <text evidence="3">The sequence shown here is derived from an EMBL/GenBank/DDBJ whole genome shotgun (WGS) entry which is preliminary data.</text>
</comment>